<dbReference type="SUPFAM" id="SSF158560">
    <property type="entry name" value="BH3980-like"/>
    <property type="match status" value="1"/>
</dbReference>
<dbReference type="Gene3D" id="1.10.1900.10">
    <property type="entry name" value="c-terminal domain of poly(a) binding protein"/>
    <property type="match status" value="1"/>
</dbReference>
<proteinExistence type="predicted"/>
<dbReference type="RefSeq" id="WP_057753985.1">
    <property type="nucleotide sequence ID" value="NZ_AYYK01000001.1"/>
</dbReference>
<dbReference type="OrthoDB" id="2087617at2"/>
<evidence type="ECO:0000313" key="1">
    <source>
        <dbReference type="EMBL" id="KRM79947.1"/>
    </source>
</evidence>
<dbReference type="InterPro" id="IPR008316">
    <property type="entry name" value="UCP029876"/>
</dbReference>
<evidence type="ECO:0000313" key="2">
    <source>
        <dbReference type="Proteomes" id="UP000051813"/>
    </source>
</evidence>
<dbReference type="PATRIC" id="fig|1423738.3.peg.656"/>
<gene>
    <name evidence="1" type="ORF">FC84_GL000647</name>
</gene>
<organism evidence="1 2">
    <name type="scientific">Lapidilactobacillus dextrinicus DSM 20335</name>
    <dbReference type="NCBI Taxonomy" id="1423738"/>
    <lineage>
        <taxon>Bacteria</taxon>
        <taxon>Bacillati</taxon>
        <taxon>Bacillota</taxon>
        <taxon>Bacilli</taxon>
        <taxon>Lactobacillales</taxon>
        <taxon>Lactobacillaceae</taxon>
        <taxon>Lapidilactobacillus</taxon>
    </lineage>
</organism>
<protein>
    <recommendedName>
        <fullName evidence="3">DUF1048 domain-containing protein</fullName>
    </recommendedName>
</protein>
<comment type="caution">
    <text evidence="1">The sequence shown here is derived from an EMBL/GenBank/DDBJ whole genome shotgun (WGS) entry which is preliminary data.</text>
</comment>
<reference evidence="1 2" key="1">
    <citation type="journal article" date="2015" name="Genome Announc.">
        <title>Expanding the biotechnology potential of lactobacilli through comparative genomics of 213 strains and associated genera.</title>
        <authorList>
            <person name="Sun Z."/>
            <person name="Harris H.M."/>
            <person name="McCann A."/>
            <person name="Guo C."/>
            <person name="Argimon S."/>
            <person name="Zhang W."/>
            <person name="Yang X."/>
            <person name="Jeffery I.B."/>
            <person name="Cooney J.C."/>
            <person name="Kagawa T.F."/>
            <person name="Liu W."/>
            <person name="Song Y."/>
            <person name="Salvetti E."/>
            <person name="Wrobel A."/>
            <person name="Rasinkangas P."/>
            <person name="Parkhill J."/>
            <person name="Rea M.C."/>
            <person name="O'Sullivan O."/>
            <person name="Ritari J."/>
            <person name="Douillard F.P."/>
            <person name="Paul Ross R."/>
            <person name="Yang R."/>
            <person name="Briner A.E."/>
            <person name="Felis G.E."/>
            <person name="de Vos W.M."/>
            <person name="Barrangou R."/>
            <person name="Klaenhammer T.R."/>
            <person name="Caufield P.W."/>
            <person name="Cui Y."/>
            <person name="Zhang H."/>
            <person name="O'Toole P.W."/>
        </authorList>
    </citation>
    <scope>NUCLEOTIDE SEQUENCE [LARGE SCALE GENOMIC DNA]</scope>
    <source>
        <strain evidence="1 2">DSM 20335</strain>
    </source>
</reference>
<dbReference type="AlphaFoldDB" id="A0A0R2BUK2"/>
<dbReference type="Proteomes" id="UP000051813">
    <property type="component" value="Unassembled WGS sequence"/>
</dbReference>
<keyword evidence="2" id="KW-1185">Reference proteome</keyword>
<dbReference type="EMBL" id="AYYK01000001">
    <property type="protein sequence ID" value="KRM79947.1"/>
    <property type="molecule type" value="Genomic_DNA"/>
</dbReference>
<evidence type="ECO:0008006" key="3">
    <source>
        <dbReference type="Google" id="ProtNLM"/>
    </source>
</evidence>
<sequence length="98" mass="11192">MQRVKALPKDYQVVYKEIEKYLFSLASGSGLDTVAGLYQLIDFFEEGAAQGLAVLDYVGKDVGQFAEDYRRSLATDSWVEDQQHKLQSRIESKHNKMK</sequence>
<dbReference type="Pfam" id="PF06304">
    <property type="entry name" value="DUF1048"/>
    <property type="match status" value="1"/>
</dbReference>
<name>A0A0R2BUK2_9LACO</name>
<accession>A0A0R2BUK2</accession>